<name>A0A2U8GN72_9RHOO</name>
<comment type="similarity">
    <text evidence="3">Belongs to the HNH nuclease family.</text>
</comment>
<keyword evidence="2" id="KW-0378">Hydrolase</keyword>
<keyword evidence="7" id="KW-1185">Reference proteome</keyword>
<keyword evidence="1" id="KW-0540">Nuclease</keyword>
<organism evidence="6 7">
    <name type="scientific">Parazoarcus communis</name>
    <dbReference type="NCBI Taxonomy" id="41977"/>
    <lineage>
        <taxon>Bacteria</taxon>
        <taxon>Pseudomonadati</taxon>
        <taxon>Pseudomonadota</taxon>
        <taxon>Betaproteobacteria</taxon>
        <taxon>Rhodocyclales</taxon>
        <taxon>Zoogloeaceae</taxon>
        <taxon>Parazoarcus</taxon>
    </lineage>
</organism>
<sequence>MKKIDHSKLDQIVADARRNADARSDGYRERALKIYPWICGRCARTFTHANLRELTVHHRDHNHDNNPPDGSNWELLCIYCHDNEHQRQLEAQAGGSTMTDNGTVATHSPFADLKARMAGKKG</sequence>
<feature type="domain" description="HNH nuclease" evidence="5">
    <location>
        <begin position="27"/>
        <end position="82"/>
    </location>
</feature>
<dbReference type="EMBL" id="CP022187">
    <property type="protein sequence ID" value="AWI75092.1"/>
    <property type="molecule type" value="Genomic_DNA"/>
</dbReference>
<dbReference type="Proteomes" id="UP000244930">
    <property type="component" value="Chromosome"/>
</dbReference>
<gene>
    <name evidence="6" type="ORF">CEW83_07560</name>
</gene>
<evidence type="ECO:0000259" key="5">
    <source>
        <dbReference type="SMART" id="SM00507"/>
    </source>
</evidence>
<evidence type="ECO:0000256" key="3">
    <source>
        <dbReference type="ARBA" id="ARBA00038412"/>
    </source>
</evidence>
<dbReference type="SMART" id="SM00507">
    <property type="entry name" value="HNHc"/>
    <property type="match status" value="1"/>
</dbReference>
<dbReference type="PANTHER" id="PTHR41286">
    <property type="entry name" value="HNH NUCLEASE YAJD-RELATED"/>
    <property type="match status" value="1"/>
</dbReference>
<dbReference type="GO" id="GO:0016787">
    <property type="term" value="F:hydrolase activity"/>
    <property type="evidence" value="ECO:0007669"/>
    <property type="project" value="UniProtKB-KW"/>
</dbReference>
<dbReference type="AlphaFoldDB" id="A0A2U8GN72"/>
<evidence type="ECO:0000256" key="4">
    <source>
        <dbReference type="ARBA" id="ARBA00040194"/>
    </source>
</evidence>
<dbReference type="PANTHER" id="PTHR41286:SF1">
    <property type="entry name" value="HNH NUCLEASE YAJD-RELATED"/>
    <property type="match status" value="1"/>
</dbReference>
<evidence type="ECO:0000313" key="7">
    <source>
        <dbReference type="Proteomes" id="UP000244930"/>
    </source>
</evidence>
<accession>A0A2U8GN72</accession>
<dbReference type="InterPro" id="IPR002711">
    <property type="entry name" value="HNH"/>
</dbReference>
<dbReference type="NCBIfam" id="NF008448">
    <property type="entry name" value="PRK11295.1"/>
    <property type="match status" value="1"/>
</dbReference>
<proteinExistence type="inferred from homology"/>
<evidence type="ECO:0000313" key="6">
    <source>
        <dbReference type="EMBL" id="AWI75092.1"/>
    </source>
</evidence>
<protein>
    <recommendedName>
        <fullName evidence="4">Putative HNH nuclease YajD</fullName>
    </recommendedName>
</protein>
<dbReference type="InterPro" id="IPR003615">
    <property type="entry name" value="HNH_nuc"/>
</dbReference>
<dbReference type="GO" id="GO:0003676">
    <property type="term" value="F:nucleic acid binding"/>
    <property type="evidence" value="ECO:0007669"/>
    <property type="project" value="InterPro"/>
</dbReference>
<dbReference type="KEGG" id="acom:CEW83_07560"/>
<dbReference type="Pfam" id="PF01844">
    <property type="entry name" value="HNH"/>
    <property type="match status" value="1"/>
</dbReference>
<dbReference type="RefSeq" id="WP_108948800.1">
    <property type="nucleotide sequence ID" value="NZ_CP022187.1"/>
</dbReference>
<dbReference type="CDD" id="cd00085">
    <property type="entry name" value="HNHc"/>
    <property type="match status" value="1"/>
</dbReference>
<evidence type="ECO:0000256" key="2">
    <source>
        <dbReference type="ARBA" id="ARBA00022801"/>
    </source>
</evidence>
<keyword evidence="6" id="KW-0255">Endonuclease</keyword>
<dbReference type="GO" id="GO:0008270">
    <property type="term" value="F:zinc ion binding"/>
    <property type="evidence" value="ECO:0007669"/>
    <property type="project" value="InterPro"/>
</dbReference>
<reference evidence="6 7" key="1">
    <citation type="submission" date="2017-06" db="EMBL/GenBank/DDBJ databases">
        <title>Azoarcus.</title>
        <authorList>
            <person name="Woo J.-H."/>
            <person name="Kim H.-S."/>
        </authorList>
    </citation>
    <scope>NUCLEOTIDE SEQUENCE [LARGE SCALE GENOMIC DNA]</scope>
    <source>
        <strain evidence="6 7">TSPY31</strain>
    </source>
</reference>
<evidence type="ECO:0000256" key="1">
    <source>
        <dbReference type="ARBA" id="ARBA00022722"/>
    </source>
</evidence>
<dbReference type="GO" id="GO:0004519">
    <property type="term" value="F:endonuclease activity"/>
    <property type="evidence" value="ECO:0007669"/>
    <property type="project" value="UniProtKB-KW"/>
</dbReference>
<dbReference type="GO" id="GO:0005829">
    <property type="term" value="C:cytosol"/>
    <property type="evidence" value="ECO:0007669"/>
    <property type="project" value="TreeGrafter"/>
</dbReference>